<dbReference type="OrthoDB" id="9802991at2"/>
<dbReference type="InterPro" id="IPR050855">
    <property type="entry name" value="NDM-1-like"/>
</dbReference>
<dbReference type="PANTHER" id="PTHR42951">
    <property type="entry name" value="METALLO-BETA-LACTAMASE DOMAIN-CONTAINING"/>
    <property type="match status" value="1"/>
</dbReference>
<dbReference type="AlphaFoldDB" id="A0A4P8L5L5"/>
<keyword evidence="3" id="KW-0378">Hydrolase</keyword>
<dbReference type="GO" id="GO:0017001">
    <property type="term" value="P:antibiotic catabolic process"/>
    <property type="evidence" value="ECO:0007669"/>
    <property type="project" value="UniProtKB-ARBA"/>
</dbReference>
<dbReference type="EMBL" id="CP040098">
    <property type="protein sequence ID" value="QCQ23337.1"/>
    <property type="molecule type" value="Genomic_DNA"/>
</dbReference>
<comment type="similarity">
    <text evidence="1">Belongs to the metallo-beta-lactamase superfamily. Class-B beta-lactamase family.</text>
</comment>
<evidence type="ECO:0000259" key="2">
    <source>
        <dbReference type="SMART" id="SM00849"/>
    </source>
</evidence>
<dbReference type="InterPro" id="IPR001279">
    <property type="entry name" value="Metallo-B-lactamas"/>
</dbReference>
<proteinExistence type="inferred from homology"/>
<dbReference type="Proteomes" id="UP000298602">
    <property type="component" value="Chromosome"/>
</dbReference>
<reference evidence="3 4" key="1">
    <citation type="submission" date="2019-05" db="EMBL/GenBank/DDBJ databases">
        <title>The Complete Genome Sequence of the n-alkane-degrading Desulfoglaeba alkanexedens ALDC reveals multiple alkylsuccinate synthase gene clusters.</title>
        <authorList>
            <person name="Callaghan A.V."/>
            <person name="Davidova I.A."/>
            <person name="Duncan K.E."/>
            <person name="Morris B."/>
            <person name="McInerney M.J."/>
        </authorList>
    </citation>
    <scope>NUCLEOTIDE SEQUENCE [LARGE SCALE GENOMIC DNA]</scope>
    <source>
        <strain evidence="3 4">ALDC</strain>
    </source>
</reference>
<sequence length="326" mass="36262">MICLRDGIEYERGRIVLPEGMHFLQIEEAIWPASANILLIRDEDGAILVDVGCGQEQAYQKVKNFVAVQGLRIEDVHTVVLTHAHPDHVGAMRYLLQEISPRIFLHPVEIPLAAEPSRLNRTFDVTLPSRYGLGPAAPQEMDIIEYFSNVSCAMAGFTATDEIPTEGEFVLGDFSFQVIVIPGHAQGMVSLFDRDHGILFSADAVGDVVTWYSPSSGGVTEFLNGLDRLSQLPARLLLPSHGRPSKEPHNEIEKTRAAILRREERILNELVSGPVSFPDLVTRVFKNSLITVFPAPQMLQCHLDKLEMEGKVICRGEDEGWMVELV</sequence>
<reference evidence="3 4" key="2">
    <citation type="submission" date="2019-05" db="EMBL/GenBank/DDBJ databases">
        <authorList>
            <person name="Suflita J.M."/>
            <person name="Marks C.R."/>
        </authorList>
    </citation>
    <scope>NUCLEOTIDE SEQUENCE [LARGE SCALE GENOMIC DNA]</scope>
    <source>
        <strain evidence="3 4">ALDC</strain>
    </source>
</reference>
<protein>
    <submittedName>
        <fullName evidence="3">MBL fold metallo-hydrolase</fullName>
    </submittedName>
</protein>
<dbReference type="SUPFAM" id="SSF56281">
    <property type="entry name" value="Metallo-hydrolase/oxidoreductase"/>
    <property type="match status" value="1"/>
</dbReference>
<organism evidence="3 4">
    <name type="scientific">Desulfoglaeba alkanexedens ALDC</name>
    <dbReference type="NCBI Taxonomy" id="980445"/>
    <lineage>
        <taxon>Bacteria</taxon>
        <taxon>Pseudomonadati</taxon>
        <taxon>Thermodesulfobacteriota</taxon>
        <taxon>Syntrophobacteria</taxon>
        <taxon>Syntrophobacterales</taxon>
        <taxon>Syntrophobacteraceae</taxon>
        <taxon>Desulfoglaeba</taxon>
    </lineage>
</organism>
<gene>
    <name evidence="3" type="ORF">FDQ92_14865</name>
</gene>
<dbReference type="Gene3D" id="3.60.15.10">
    <property type="entry name" value="Ribonuclease Z/Hydroxyacylglutathione hydrolase-like"/>
    <property type="match status" value="1"/>
</dbReference>
<dbReference type="InterPro" id="IPR036866">
    <property type="entry name" value="RibonucZ/Hydroxyglut_hydro"/>
</dbReference>
<evidence type="ECO:0000313" key="4">
    <source>
        <dbReference type="Proteomes" id="UP000298602"/>
    </source>
</evidence>
<feature type="domain" description="Metallo-beta-lactamase" evidence="2">
    <location>
        <begin position="34"/>
        <end position="241"/>
    </location>
</feature>
<dbReference type="GO" id="GO:0016787">
    <property type="term" value="F:hydrolase activity"/>
    <property type="evidence" value="ECO:0007669"/>
    <property type="project" value="UniProtKB-KW"/>
</dbReference>
<accession>A0A4P8L5L5</accession>
<dbReference type="KEGG" id="dax:FDQ92_14865"/>
<evidence type="ECO:0000313" key="3">
    <source>
        <dbReference type="EMBL" id="QCQ23337.1"/>
    </source>
</evidence>
<dbReference type="Pfam" id="PF00753">
    <property type="entry name" value="Lactamase_B"/>
    <property type="match status" value="1"/>
</dbReference>
<evidence type="ECO:0000256" key="1">
    <source>
        <dbReference type="ARBA" id="ARBA00005250"/>
    </source>
</evidence>
<name>A0A4P8L5L5_9BACT</name>
<dbReference type="SMART" id="SM00849">
    <property type="entry name" value="Lactamase_B"/>
    <property type="match status" value="1"/>
</dbReference>
<keyword evidence="4" id="KW-1185">Reference proteome</keyword>
<dbReference type="PANTHER" id="PTHR42951:SF4">
    <property type="entry name" value="ACYL-COENZYME A THIOESTERASE MBLAC2"/>
    <property type="match status" value="1"/>
</dbReference>